<name>A0A927IK94_9BACT</name>
<evidence type="ECO:0000313" key="3">
    <source>
        <dbReference type="Proteomes" id="UP000622317"/>
    </source>
</evidence>
<dbReference type="Proteomes" id="UP000622317">
    <property type="component" value="Unassembled WGS sequence"/>
</dbReference>
<sequence>MLSAYSIKSGPTAPIINLSWRDKVDHFCVYGLLAVLVFQALPERVQGTKRWLIAFVAVSAFGLWDETLQHFNPARTGDPLDWLADSLGALTAVVICAAFPSAQKWATWNCLTLFPKRVNRN</sequence>
<reference evidence="2" key="1">
    <citation type="submission" date="2020-09" db="EMBL/GenBank/DDBJ databases">
        <title>Pelagicoccus enzymogenes sp. nov. with an EPS production, isolated from marine sediment.</title>
        <authorList>
            <person name="Feng X."/>
        </authorList>
    </citation>
    <scope>NUCLEOTIDE SEQUENCE</scope>
    <source>
        <strain evidence="2">NFK12</strain>
    </source>
</reference>
<proteinExistence type="predicted"/>
<dbReference type="EMBL" id="JACYFG010000061">
    <property type="protein sequence ID" value="MBD5782608.1"/>
    <property type="molecule type" value="Genomic_DNA"/>
</dbReference>
<comment type="caution">
    <text evidence="2">The sequence shown here is derived from an EMBL/GenBank/DDBJ whole genome shotgun (WGS) entry which is preliminary data.</text>
</comment>
<evidence type="ECO:0000259" key="1">
    <source>
        <dbReference type="Pfam" id="PF04892"/>
    </source>
</evidence>
<dbReference type="Pfam" id="PF04892">
    <property type="entry name" value="VanZ"/>
    <property type="match status" value="1"/>
</dbReference>
<keyword evidence="3" id="KW-1185">Reference proteome</keyword>
<evidence type="ECO:0000313" key="2">
    <source>
        <dbReference type="EMBL" id="MBD5782608.1"/>
    </source>
</evidence>
<dbReference type="PANTHER" id="PTHR28008:SF1">
    <property type="entry name" value="DOMAIN PROTEIN, PUTATIVE (AFU_ORTHOLOGUE AFUA_3G10980)-RELATED"/>
    <property type="match status" value="1"/>
</dbReference>
<accession>A0A927IK94</accession>
<dbReference type="InterPro" id="IPR006976">
    <property type="entry name" value="VanZ-like"/>
</dbReference>
<dbReference type="NCBIfam" id="NF037970">
    <property type="entry name" value="vanZ_1"/>
    <property type="match status" value="1"/>
</dbReference>
<dbReference type="PANTHER" id="PTHR28008">
    <property type="entry name" value="DOMAIN PROTEIN, PUTATIVE (AFU_ORTHOLOGUE AFUA_3G10980)-RELATED"/>
    <property type="match status" value="1"/>
</dbReference>
<dbReference type="RefSeq" id="WP_191619679.1">
    <property type="nucleotide sequence ID" value="NZ_JACYFG010000061.1"/>
</dbReference>
<organism evidence="2 3">
    <name type="scientific">Pelagicoccus enzymogenes</name>
    <dbReference type="NCBI Taxonomy" id="2773457"/>
    <lineage>
        <taxon>Bacteria</taxon>
        <taxon>Pseudomonadati</taxon>
        <taxon>Verrucomicrobiota</taxon>
        <taxon>Opitutia</taxon>
        <taxon>Puniceicoccales</taxon>
        <taxon>Pelagicoccaceae</taxon>
        <taxon>Pelagicoccus</taxon>
    </lineage>
</organism>
<protein>
    <submittedName>
        <fullName evidence="2">VanZ family protein</fullName>
    </submittedName>
</protein>
<dbReference type="AlphaFoldDB" id="A0A927IK94"/>
<gene>
    <name evidence="2" type="ORF">IEN85_24135</name>
</gene>
<feature type="domain" description="VanZ-like" evidence="1">
    <location>
        <begin position="23"/>
        <end position="98"/>
    </location>
</feature>